<sequence length="30" mass="3561">MMLNLLQLLFMSFTVERLETSIFTQGHCEK</sequence>
<proteinExistence type="predicted"/>
<protein>
    <submittedName>
        <fullName evidence="2">Uncharacterized protein</fullName>
    </submittedName>
</protein>
<dbReference type="EMBL" id="HACA01027883">
    <property type="protein sequence ID" value="CDW45244.1"/>
    <property type="molecule type" value="Transcribed_RNA"/>
</dbReference>
<feature type="chain" id="PRO_5005489122" evidence="1">
    <location>
        <begin position="18"/>
        <end position="30"/>
    </location>
</feature>
<feature type="non-terminal residue" evidence="2">
    <location>
        <position position="30"/>
    </location>
</feature>
<reference evidence="2" key="1">
    <citation type="submission" date="2014-05" db="EMBL/GenBank/DDBJ databases">
        <authorList>
            <person name="Chronopoulou M."/>
        </authorList>
    </citation>
    <scope>NUCLEOTIDE SEQUENCE</scope>
    <source>
        <tissue evidence="2">Whole organism</tissue>
    </source>
</reference>
<organism evidence="2">
    <name type="scientific">Lepeophtheirus salmonis</name>
    <name type="common">Salmon louse</name>
    <name type="synonym">Caligus salmonis</name>
    <dbReference type="NCBI Taxonomy" id="72036"/>
    <lineage>
        <taxon>Eukaryota</taxon>
        <taxon>Metazoa</taxon>
        <taxon>Ecdysozoa</taxon>
        <taxon>Arthropoda</taxon>
        <taxon>Crustacea</taxon>
        <taxon>Multicrustacea</taxon>
        <taxon>Hexanauplia</taxon>
        <taxon>Copepoda</taxon>
        <taxon>Siphonostomatoida</taxon>
        <taxon>Caligidae</taxon>
        <taxon>Lepeophtheirus</taxon>
    </lineage>
</organism>
<accession>A0A0K2V414</accession>
<dbReference type="AlphaFoldDB" id="A0A0K2V414"/>
<name>A0A0K2V414_LEPSM</name>
<evidence type="ECO:0000256" key="1">
    <source>
        <dbReference type="SAM" id="SignalP"/>
    </source>
</evidence>
<evidence type="ECO:0000313" key="2">
    <source>
        <dbReference type="EMBL" id="CDW45244.1"/>
    </source>
</evidence>
<keyword evidence="1" id="KW-0732">Signal</keyword>
<feature type="signal peptide" evidence="1">
    <location>
        <begin position="1"/>
        <end position="17"/>
    </location>
</feature>